<dbReference type="InterPro" id="IPR006379">
    <property type="entry name" value="HAD-SF_hydro_IIB"/>
</dbReference>
<keyword evidence="1" id="KW-0378">Hydrolase</keyword>
<accession>A0A4Y6I6N0</accession>
<name>A0A4Y6I6N0_9MOLU</name>
<protein>
    <submittedName>
        <fullName evidence="2">HAD family phosphatase</fullName>
    </submittedName>
</protein>
<reference evidence="2 3" key="1">
    <citation type="submission" date="2019-06" db="EMBL/GenBank/DDBJ databases">
        <title>Mycoplasma nasistruthionis sp. nov. str Ms03.</title>
        <authorList>
            <person name="Botes A."/>
        </authorList>
    </citation>
    <scope>NUCLEOTIDE SEQUENCE [LARGE SCALE GENOMIC DNA]</scope>
    <source>
        <strain evidence="2 3">Ms03</strain>
    </source>
</reference>
<dbReference type="GO" id="GO:0005829">
    <property type="term" value="C:cytosol"/>
    <property type="evidence" value="ECO:0007669"/>
    <property type="project" value="TreeGrafter"/>
</dbReference>
<organism evidence="2 3">
    <name type="scientific">Mycoplasma nasistruthionis</name>
    <dbReference type="NCBI Taxonomy" id="353852"/>
    <lineage>
        <taxon>Bacteria</taxon>
        <taxon>Bacillati</taxon>
        <taxon>Mycoplasmatota</taxon>
        <taxon>Mollicutes</taxon>
        <taxon>Mycoplasmataceae</taxon>
        <taxon>Mycoplasma</taxon>
    </lineage>
</organism>
<sequence length="272" mass="31092">MKQLKDEIKIAAFDVDGTILPNGQNQFSLNTRKIFPLLKLNNIVSVISTAREFATIGDFLEQLDPVDYFIGANGAFIWDNVKKEFIYKSTLNKEDVLKIYEYLKDRINAFAVSDFDKVFKSPSMPLNSWFIKPFISNYYDFDETKLSSDNLYVITINTDTVKETSDLIQKFIDENNLNMEISARWSRGIFIGPKNVSKSHTLSVLCSKLGLEIDKNLIAFGDSSNDFEMLRDARYGVAMERANEKIKSVSDDIALDCEYDGAYLKLKELKLI</sequence>
<dbReference type="InterPro" id="IPR023214">
    <property type="entry name" value="HAD_sf"/>
</dbReference>
<proteinExistence type="predicted"/>
<dbReference type="Proteomes" id="UP000315201">
    <property type="component" value="Chromosome"/>
</dbReference>
<dbReference type="PROSITE" id="PS01229">
    <property type="entry name" value="COF_2"/>
    <property type="match status" value="1"/>
</dbReference>
<dbReference type="Pfam" id="PF08282">
    <property type="entry name" value="Hydrolase_3"/>
    <property type="match status" value="1"/>
</dbReference>
<dbReference type="GO" id="GO:0000287">
    <property type="term" value="F:magnesium ion binding"/>
    <property type="evidence" value="ECO:0007669"/>
    <property type="project" value="TreeGrafter"/>
</dbReference>
<dbReference type="AlphaFoldDB" id="A0A4Y6I6N0"/>
<dbReference type="Gene3D" id="3.30.1240.10">
    <property type="match status" value="1"/>
</dbReference>
<evidence type="ECO:0000256" key="1">
    <source>
        <dbReference type="ARBA" id="ARBA00022801"/>
    </source>
</evidence>
<dbReference type="GO" id="GO:0016791">
    <property type="term" value="F:phosphatase activity"/>
    <property type="evidence" value="ECO:0007669"/>
    <property type="project" value="TreeGrafter"/>
</dbReference>
<keyword evidence="3" id="KW-1185">Reference proteome</keyword>
<evidence type="ECO:0000313" key="2">
    <source>
        <dbReference type="EMBL" id="QDF65042.1"/>
    </source>
</evidence>
<gene>
    <name evidence="2" type="ORF">FIV53_01885</name>
</gene>
<dbReference type="EMBL" id="CP041147">
    <property type="protein sequence ID" value="QDF65042.1"/>
    <property type="molecule type" value="Genomic_DNA"/>
</dbReference>
<dbReference type="SUPFAM" id="SSF56784">
    <property type="entry name" value="HAD-like"/>
    <property type="match status" value="1"/>
</dbReference>
<dbReference type="InterPro" id="IPR036412">
    <property type="entry name" value="HAD-like_sf"/>
</dbReference>
<dbReference type="Gene3D" id="3.40.50.1000">
    <property type="entry name" value="HAD superfamily/HAD-like"/>
    <property type="match status" value="1"/>
</dbReference>
<dbReference type="RefSeq" id="WP_208664624.1">
    <property type="nucleotide sequence ID" value="NZ_CP041147.1"/>
</dbReference>
<dbReference type="PANTHER" id="PTHR10000:SF57">
    <property type="entry name" value="KANOSAMINE-6-PHOSPHATE PHOSPHATASE"/>
    <property type="match status" value="1"/>
</dbReference>
<dbReference type="NCBIfam" id="NF045966">
    <property type="entry name" value="YcsE_rel_Pase"/>
    <property type="match status" value="1"/>
</dbReference>
<evidence type="ECO:0000313" key="3">
    <source>
        <dbReference type="Proteomes" id="UP000315201"/>
    </source>
</evidence>
<dbReference type="NCBIfam" id="TIGR01484">
    <property type="entry name" value="HAD-SF-IIB"/>
    <property type="match status" value="1"/>
</dbReference>
<dbReference type="PANTHER" id="PTHR10000">
    <property type="entry name" value="PHOSPHOSERINE PHOSPHATASE"/>
    <property type="match status" value="1"/>
</dbReference>